<dbReference type="EMBL" id="WBZB01000011">
    <property type="protein sequence ID" value="KAB3532098.1"/>
    <property type="molecule type" value="Genomic_DNA"/>
</dbReference>
<feature type="domain" description="YcdB/YcdC repeated" evidence="1">
    <location>
        <begin position="235"/>
        <end position="338"/>
    </location>
</feature>
<gene>
    <name evidence="2" type="ORF">F8153_03245</name>
</gene>
<proteinExistence type="predicted"/>
<dbReference type="InterPro" id="IPR032599">
    <property type="entry name" value="YcdB/YcdC_rep_domain"/>
</dbReference>
<dbReference type="Gene3D" id="3.10.450.40">
    <property type="match status" value="1"/>
</dbReference>
<organism evidence="2 3">
    <name type="scientific">Alkaliphilus serpentinus</name>
    <dbReference type="NCBI Taxonomy" id="1482731"/>
    <lineage>
        <taxon>Bacteria</taxon>
        <taxon>Bacillati</taxon>
        <taxon>Bacillota</taxon>
        <taxon>Clostridia</taxon>
        <taxon>Peptostreptococcales</taxon>
        <taxon>Natronincolaceae</taxon>
        <taxon>Alkaliphilus</taxon>
    </lineage>
</organism>
<dbReference type="Pfam" id="PF16244">
    <property type="entry name" value="DUF4901"/>
    <property type="match status" value="1"/>
</dbReference>
<keyword evidence="3" id="KW-1185">Reference proteome</keyword>
<evidence type="ECO:0000313" key="2">
    <source>
        <dbReference type="EMBL" id="KAB3532098.1"/>
    </source>
</evidence>
<evidence type="ECO:0000313" key="3">
    <source>
        <dbReference type="Proteomes" id="UP000465601"/>
    </source>
</evidence>
<dbReference type="Proteomes" id="UP000465601">
    <property type="component" value="Unassembled WGS sequence"/>
</dbReference>
<comment type="caution">
    <text evidence="2">The sequence shown here is derived from an EMBL/GenBank/DDBJ whole genome shotgun (WGS) entry which is preliminary data.</text>
</comment>
<name>A0A833M874_9FIRM</name>
<accession>A0A833M874</accession>
<dbReference type="RefSeq" id="WP_151864925.1">
    <property type="nucleotide sequence ID" value="NZ_WBZB01000011.1"/>
</dbReference>
<dbReference type="OrthoDB" id="1950972at2"/>
<sequence>MTKIIRFIIIIILLLSLSLNAIYYFQLKEARDKLTDTNQLVSAQVERNIRQTMLHIRDLKESKSLISLQSLQGSVQELVVSFSHWVALNQSIENPNEELAKGLSGIEALRNTMINYLNTQFIVNENTLNEFDIEMLDKAHENFDRFSLVFTKLKEQPGDKGKESIMNLVQWAGNVEEMSRLYRHSVIPNKHPHYISEEKATASLLKAYPDFEVEDADISPPNYRDGLHYYQFTIEDNKEIKHIVWVDALNGAIRNFEDRSTGGKKSLSQENALELAREYLKGFYKYDVLEEIFNLKIEDEKKTIYSFRFTPIDKDIKMVSDAYTINIDSRSGEVIKYSNDYSRTITPSFDDVVNVEDIIATYTKEYGSLQYDGLSVIRTFETRYKPRLTHSFKVDQNQQQIIVYFDALTGKQIYQLYYIYKPVNQNEED</sequence>
<dbReference type="AlphaFoldDB" id="A0A833M874"/>
<protein>
    <recommendedName>
        <fullName evidence="1">YcdB/YcdC repeated domain-containing protein</fullName>
    </recommendedName>
</protein>
<evidence type="ECO:0000259" key="1">
    <source>
        <dbReference type="Pfam" id="PF16244"/>
    </source>
</evidence>
<reference evidence="2 3" key="1">
    <citation type="submission" date="2019-10" db="EMBL/GenBank/DDBJ databases">
        <title>Alkaliphilus serpentinus sp. nov. and Alkaliphilus pronyensis sp. nov., two novel anaerobic alkaliphilic species isolated from the serpentinized-hosted hydrothermal field of the Prony Bay (New Caledonia).</title>
        <authorList>
            <person name="Postec A."/>
        </authorList>
    </citation>
    <scope>NUCLEOTIDE SEQUENCE [LARGE SCALE GENOMIC DNA]</scope>
    <source>
        <strain evidence="2 3">LacT</strain>
    </source>
</reference>